<proteinExistence type="predicted"/>
<organism evidence="1">
    <name type="scientific">marine metagenome</name>
    <dbReference type="NCBI Taxonomy" id="408172"/>
    <lineage>
        <taxon>unclassified sequences</taxon>
        <taxon>metagenomes</taxon>
        <taxon>ecological metagenomes</taxon>
    </lineage>
</organism>
<evidence type="ECO:0000313" key="1">
    <source>
        <dbReference type="EMBL" id="SVA87656.1"/>
    </source>
</evidence>
<name>A0A381ZEG0_9ZZZZ</name>
<sequence length="128" mass="13578">MSDEIRDAMAEFDLTGLYREESFTDRKVGTIRLLTPVTESGETDADRSLIFVGQTQVLTPAGTLPLNFEIPGDTLAEAAKNFSAAAQQAMEATAERLEKMRREAESSIIVPDKGAGPGAGGFGGLQGV</sequence>
<accession>A0A381ZEG0</accession>
<evidence type="ECO:0008006" key="2">
    <source>
        <dbReference type="Google" id="ProtNLM"/>
    </source>
</evidence>
<protein>
    <recommendedName>
        <fullName evidence="2">Cytoplasmic protein</fullName>
    </recommendedName>
</protein>
<gene>
    <name evidence="1" type="ORF">METZ01_LOCUS140510</name>
</gene>
<dbReference type="EMBL" id="UINC01021008">
    <property type="protein sequence ID" value="SVA87656.1"/>
    <property type="molecule type" value="Genomic_DNA"/>
</dbReference>
<dbReference type="AlphaFoldDB" id="A0A381ZEG0"/>
<reference evidence="1" key="1">
    <citation type="submission" date="2018-05" db="EMBL/GenBank/DDBJ databases">
        <authorList>
            <person name="Lanie J.A."/>
            <person name="Ng W.-L."/>
            <person name="Kazmierczak K.M."/>
            <person name="Andrzejewski T.M."/>
            <person name="Davidsen T.M."/>
            <person name="Wayne K.J."/>
            <person name="Tettelin H."/>
            <person name="Glass J.I."/>
            <person name="Rusch D."/>
            <person name="Podicherti R."/>
            <person name="Tsui H.-C.T."/>
            <person name="Winkler M.E."/>
        </authorList>
    </citation>
    <scope>NUCLEOTIDE SEQUENCE</scope>
</reference>